<keyword evidence="4" id="KW-1185">Reference proteome</keyword>
<dbReference type="HOGENOM" id="CLU_1191843_0_0_1"/>
<gene>
    <name evidence="2" type="ORF">GUITHDRAFT_144412</name>
</gene>
<dbReference type="GeneID" id="17294969"/>
<dbReference type="InterPro" id="IPR057589">
    <property type="entry name" value="GT_PLOD"/>
</dbReference>
<dbReference type="Proteomes" id="UP000011087">
    <property type="component" value="Unassembled WGS sequence"/>
</dbReference>
<reference evidence="3" key="3">
    <citation type="submission" date="2015-06" db="UniProtKB">
        <authorList>
            <consortium name="EnsemblProtists"/>
        </authorList>
    </citation>
    <scope>IDENTIFICATION</scope>
</reference>
<dbReference type="RefSeq" id="XP_005825286.1">
    <property type="nucleotide sequence ID" value="XM_005825229.1"/>
</dbReference>
<name>L1IPV6_GUITC</name>
<dbReference type="EnsemblProtists" id="EKX38306">
    <property type="protein sequence ID" value="EKX38306"/>
    <property type="gene ID" value="GUITHDRAFT_144412"/>
</dbReference>
<evidence type="ECO:0000313" key="4">
    <source>
        <dbReference type="Proteomes" id="UP000011087"/>
    </source>
</evidence>
<dbReference type="OrthoDB" id="69177at2759"/>
<dbReference type="PaxDb" id="55529-EKX38306"/>
<dbReference type="AlphaFoldDB" id="L1IPV6"/>
<dbReference type="CDD" id="cd22997">
    <property type="entry name" value="GT_LH"/>
    <property type="match status" value="1"/>
</dbReference>
<protein>
    <recommendedName>
        <fullName evidence="1">PLOD1-3-like GT domain-containing protein</fullName>
    </recommendedName>
</protein>
<reference evidence="2 4" key="1">
    <citation type="journal article" date="2012" name="Nature">
        <title>Algal genomes reveal evolutionary mosaicism and the fate of nucleomorphs.</title>
        <authorList>
            <consortium name="DOE Joint Genome Institute"/>
            <person name="Curtis B.A."/>
            <person name="Tanifuji G."/>
            <person name="Burki F."/>
            <person name="Gruber A."/>
            <person name="Irimia M."/>
            <person name="Maruyama S."/>
            <person name="Arias M.C."/>
            <person name="Ball S.G."/>
            <person name="Gile G.H."/>
            <person name="Hirakawa Y."/>
            <person name="Hopkins J.F."/>
            <person name="Kuo A."/>
            <person name="Rensing S.A."/>
            <person name="Schmutz J."/>
            <person name="Symeonidi A."/>
            <person name="Elias M."/>
            <person name="Eveleigh R.J."/>
            <person name="Herman E.K."/>
            <person name="Klute M.J."/>
            <person name="Nakayama T."/>
            <person name="Obornik M."/>
            <person name="Reyes-Prieto A."/>
            <person name="Armbrust E.V."/>
            <person name="Aves S.J."/>
            <person name="Beiko R.G."/>
            <person name="Coutinho P."/>
            <person name="Dacks J.B."/>
            <person name="Durnford D.G."/>
            <person name="Fast N.M."/>
            <person name="Green B.R."/>
            <person name="Grisdale C.J."/>
            <person name="Hempel F."/>
            <person name="Henrissat B."/>
            <person name="Hoppner M.P."/>
            <person name="Ishida K."/>
            <person name="Kim E."/>
            <person name="Koreny L."/>
            <person name="Kroth P.G."/>
            <person name="Liu Y."/>
            <person name="Malik S.B."/>
            <person name="Maier U.G."/>
            <person name="McRose D."/>
            <person name="Mock T."/>
            <person name="Neilson J.A."/>
            <person name="Onodera N.T."/>
            <person name="Poole A.M."/>
            <person name="Pritham E.J."/>
            <person name="Richards T.A."/>
            <person name="Rocap G."/>
            <person name="Roy S.W."/>
            <person name="Sarai C."/>
            <person name="Schaack S."/>
            <person name="Shirato S."/>
            <person name="Slamovits C.H."/>
            <person name="Spencer D.F."/>
            <person name="Suzuki S."/>
            <person name="Worden A.Z."/>
            <person name="Zauner S."/>
            <person name="Barry K."/>
            <person name="Bell C."/>
            <person name="Bharti A.K."/>
            <person name="Crow J.A."/>
            <person name="Grimwood J."/>
            <person name="Kramer R."/>
            <person name="Lindquist E."/>
            <person name="Lucas S."/>
            <person name="Salamov A."/>
            <person name="McFadden G.I."/>
            <person name="Lane C.E."/>
            <person name="Keeling P.J."/>
            <person name="Gray M.W."/>
            <person name="Grigoriev I.V."/>
            <person name="Archibald J.M."/>
        </authorList>
    </citation>
    <scope>NUCLEOTIDE SEQUENCE</scope>
    <source>
        <strain evidence="2 4">CCMP2712</strain>
    </source>
</reference>
<organism evidence="2">
    <name type="scientific">Guillardia theta (strain CCMP2712)</name>
    <name type="common">Cryptophyte</name>
    <dbReference type="NCBI Taxonomy" id="905079"/>
    <lineage>
        <taxon>Eukaryota</taxon>
        <taxon>Cryptophyceae</taxon>
        <taxon>Pyrenomonadales</taxon>
        <taxon>Geminigeraceae</taxon>
        <taxon>Guillardia</taxon>
    </lineage>
</organism>
<evidence type="ECO:0000313" key="2">
    <source>
        <dbReference type="EMBL" id="EKX38306.1"/>
    </source>
</evidence>
<accession>L1IPV6</accession>
<proteinExistence type="predicted"/>
<feature type="domain" description="PLOD1-3-like GT" evidence="1">
    <location>
        <begin position="38"/>
        <end position="142"/>
    </location>
</feature>
<sequence length="233" mass="26738">MALRARSRTVLHTLPLMFQVNVIGTNRKDGFDKLSYLDKIYALKDFLDMVPFEEDNIIVFVDAYDVLFNRTIKYLLKEFLKMKHRVVYSAEVGCSAGREALSRRSTACDRGWPYPGVNTVAPYLNSGATMAYQRQLKLFLESCIFEHQSWMSYVEKTPGLVDPYWLGGDQSLISHIVAHGEVHRQHDLPSCARPSYEEFQAPKILPRDASRAATELNSKSICFVTIHDQFDKY</sequence>
<dbReference type="EMBL" id="JH993050">
    <property type="protein sequence ID" value="EKX38306.1"/>
    <property type="molecule type" value="Genomic_DNA"/>
</dbReference>
<evidence type="ECO:0000259" key="1">
    <source>
        <dbReference type="Pfam" id="PF25342"/>
    </source>
</evidence>
<dbReference type="KEGG" id="gtt:GUITHDRAFT_144412"/>
<reference evidence="4" key="2">
    <citation type="submission" date="2012-11" db="EMBL/GenBank/DDBJ databases">
        <authorList>
            <person name="Kuo A."/>
            <person name="Curtis B.A."/>
            <person name="Tanifuji G."/>
            <person name="Burki F."/>
            <person name="Gruber A."/>
            <person name="Irimia M."/>
            <person name="Maruyama S."/>
            <person name="Arias M.C."/>
            <person name="Ball S.G."/>
            <person name="Gile G.H."/>
            <person name="Hirakawa Y."/>
            <person name="Hopkins J.F."/>
            <person name="Rensing S.A."/>
            <person name="Schmutz J."/>
            <person name="Symeonidi A."/>
            <person name="Elias M."/>
            <person name="Eveleigh R.J."/>
            <person name="Herman E.K."/>
            <person name="Klute M.J."/>
            <person name="Nakayama T."/>
            <person name="Obornik M."/>
            <person name="Reyes-Prieto A."/>
            <person name="Armbrust E.V."/>
            <person name="Aves S.J."/>
            <person name="Beiko R.G."/>
            <person name="Coutinho P."/>
            <person name="Dacks J.B."/>
            <person name="Durnford D.G."/>
            <person name="Fast N.M."/>
            <person name="Green B.R."/>
            <person name="Grisdale C."/>
            <person name="Hempe F."/>
            <person name="Henrissat B."/>
            <person name="Hoppner M.P."/>
            <person name="Ishida K.-I."/>
            <person name="Kim E."/>
            <person name="Koreny L."/>
            <person name="Kroth P.G."/>
            <person name="Liu Y."/>
            <person name="Malik S.-B."/>
            <person name="Maier U.G."/>
            <person name="McRose D."/>
            <person name="Mock T."/>
            <person name="Neilson J.A."/>
            <person name="Onodera N.T."/>
            <person name="Poole A.M."/>
            <person name="Pritham E.J."/>
            <person name="Richards T.A."/>
            <person name="Rocap G."/>
            <person name="Roy S.W."/>
            <person name="Sarai C."/>
            <person name="Schaack S."/>
            <person name="Shirato S."/>
            <person name="Slamovits C.H."/>
            <person name="Spencer D.F."/>
            <person name="Suzuki S."/>
            <person name="Worden A.Z."/>
            <person name="Zauner S."/>
            <person name="Barry K."/>
            <person name="Bell C."/>
            <person name="Bharti A.K."/>
            <person name="Crow J.A."/>
            <person name="Grimwood J."/>
            <person name="Kramer R."/>
            <person name="Lindquist E."/>
            <person name="Lucas S."/>
            <person name="Salamov A."/>
            <person name="McFadden G.I."/>
            <person name="Lane C.E."/>
            <person name="Keeling P.J."/>
            <person name="Gray M.W."/>
            <person name="Grigoriev I.V."/>
            <person name="Archibald J.M."/>
        </authorList>
    </citation>
    <scope>NUCLEOTIDE SEQUENCE</scope>
    <source>
        <strain evidence="4">CCMP2712</strain>
    </source>
</reference>
<evidence type="ECO:0000313" key="3">
    <source>
        <dbReference type="EnsemblProtists" id="EKX38306"/>
    </source>
</evidence>
<dbReference type="Pfam" id="PF25342">
    <property type="entry name" value="GT_PLOD"/>
    <property type="match status" value="1"/>
</dbReference>